<keyword evidence="4" id="KW-0949">S-adenosyl-L-methionine</keyword>
<accession>A0ABV5J322</accession>
<evidence type="ECO:0000313" key="7">
    <source>
        <dbReference type="Proteomes" id="UP001589654"/>
    </source>
</evidence>
<dbReference type="InterPro" id="IPR003333">
    <property type="entry name" value="CMAS"/>
</dbReference>
<comment type="caution">
    <text evidence="6">The sequence shown here is derived from an EMBL/GenBank/DDBJ whole genome shotgun (WGS) entry which is preliminary data.</text>
</comment>
<evidence type="ECO:0000256" key="1">
    <source>
        <dbReference type="ARBA" id="ARBA00010815"/>
    </source>
</evidence>
<dbReference type="EC" id="2.1.1.79" evidence="6"/>
<keyword evidence="7" id="KW-1185">Reference proteome</keyword>
<evidence type="ECO:0000256" key="5">
    <source>
        <dbReference type="ARBA" id="ARBA00023098"/>
    </source>
</evidence>
<dbReference type="InterPro" id="IPR050723">
    <property type="entry name" value="CFA/CMAS"/>
</dbReference>
<dbReference type="GO" id="GO:0008825">
    <property type="term" value="F:cyclopropane-fatty-acyl-phospholipid synthase activity"/>
    <property type="evidence" value="ECO:0007669"/>
    <property type="project" value="UniProtKB-EC"/>
</dbReference>
<proteinExistence type="inferred from homology"/>
<evidence type="ECO:0000256" key="3">
    <source>
        <dbReference type="ARBA" id="ARBA00022679"/>
    </source>
</evidence>
<dbReference type="CDD" id="cd02440">
    <property type="entry name" value="AdoMet_MTases"/>
    <property type="match status" value="1"/>
</dbReference>
<dbReference type="InterPro" id="IPR029063">
    <property type="entry name" value="SAM-dependent_MTases_sf"/>
</dbReference>
<organism evidence="6 7">
    <name type="scientific">Echinicola jeungdonensis</name>
    <dbReference type="NCBI Taxonomy" id="709343"/>
    <lineage>
        <taxon>Bacteria</taxon>
        <taxon>Pseudomonadati</taxon>
        <taxon>Bacteroidota</taxon>
        <taxon>Cytophagia</taxon>
        <taxon>Cytophagales</taxon>
        <taxon>Cyclobacteriaceae</taxon>
        <taxon>Echinicola</taxon>
    </lineage>
</organism>
<dbReference type="Pfam" id="PF02353">
    <property type="entry name" value="CMAS"/>
    <property type="match status" value="1"/>
</dbReference>
<dbReference type="EMBL" id="JBHMEW010000044">
    <property type="protein sequence ID" value="MFB9211208.1"/>
    <property type="molecule type" value="Genomic_DNA"/>
</dbReference>
<dbReference type="PIRSF" id="PIRSF003085">
    <property type="entry name" value="CMAS"/>
    <property type="match status" value="1"/>
</dbReference>
<dbReference type="SUPFAM" id="SSF53335">
    <property type="entry name" value="S-adenosyl-L-methionine-dependent methyltransferases"/>
    <property type="match status" value="1"/>
</dbReference>
<dbReference type="Proteomes" id="UP001589654">
    <property type="component" value="Unassembled WGS sequence"/>
</dbReference>
<dbReference type="PANTHER" id="PTHR43667:SF1">
    <property type="entry name" value="CYCLOPROPANE-FATTY-ACYL-PHOSPHOLIPID SYNTHASE"/>
    <property type="match status" value="1"/>
</dbReference>
<keyword evidence="5" id="KW-0443">Lipid metabolism</keyword>
<evidence type="ECO:0000256" key="4">
    <source>
        <dbReference type="ARBA" id="ARBA00022691"/>
    </source>
</evidence>
<dbReference type="PANTHER" id="PTHR43667">
    <property type="entry name" value="CYCLOPROPANE-FATTY-ACYL-PHOSPHOLIPID SYNTHASE"/>
    <property type="match status" value="1"/>
</dbReference>
<gene>
    <name evidence="6" type="primary">cfa</name>
    <name evidence="6" type="ORF">ACFFUR_05275</name>
</gene>
<name>A0ABV5J322_9BACT</name>
<comment type="similarity">
    <text evidence="1">Belongs to the CFA/CMAS family.</text>
</comment>
<dbReference type="GO" id="GO:0032259">
    <property type="term" value="P:methylation"/>
    <property type="evidence" value="ECO:0007669"/>
    <property type="project" value="UniProtKB-KW"/>
</dbReference>
<dbReference type="Gene3D" id="3.40.50.150">
    <property type="entry name" value="Vaccinia Virus protein VP39"/>
    <property type="match status" value="1"/>
</dbReference>
<dbReference type="NCBIfam" id="NF008686">
    <property type="entry name" value="PRK11705.1"/>
    <property type="match status" value="1"/>
</dbReference>
<sequence>MLLKLMIMDAYQKTIQDLLQDLDITINGSQPWDIQVHQKYFFKRVLQSGSVGLGEAYMDGWWDCESLDQFFTKILGAELDKKVKGNWNVMLQGLKARIFNQQNRAHSKKVIAQHYNTGNGLYEKMLDKHMMYSCGYWDGAETLEQAQENKLELICQKLKLEPGMKVLDIGCGWGGFAAYAAKNYQVQVVGITVSEEQEKLAKKRCEGLPIEIRLQDYRDVDEQFDRILSIGMIEHVGYKNYPVYMKVVNRLLKDDGITLIHTIGGNKTGFVTDPWINKYIFANSLIPSAAQLSNAMEPYFILEDWHNFGLHYDYTLMEWLRRFKAAWPELQGKYNERFYRMWEYYLSSCAGSFRSRKNNLWQIVMVKSTYPKEYKSVRFLGKQPAVEVEK</sequence>
<keyword evidence="3 6" id="KW-0808">Transferase</keyword>
<dbReference type="RefSeq" id="WP_290249155.1">
    <property type="nucleotide sequence ID" value="NZ_JAUFQT010000002.1"/>
</dbReference>
<keyword evidence="2 6" id="KW-0489">Methyltransferase</keyword>
<evidence type="ECO:0000256" key="2">
    <source>
        <dbReference type="ARBA" id="ARBA00022603"/>
    </source>
</evidence>
<protein>
    <submittedName>
        <fullName evidence="6">Cyclopropane fatty acyl phospholipid synthase</fullName>
        <ecNumber evidence="6">2.1.1.79</ecNumber>
    </submittedName>
</protein>
<reference evidence="6 7" key="1">
    <citation type="submission" date="2024-09" db="EMBL/GenBank/DDBJ databases">
        <authorList>
            <person name="Sun Q."/>
            <person name="Mori K."/>
        </authorList>
    </citation>
    <scope>NUCLEOTIDE SEQUENCE [LARGE SCALE GENOMIC DNA]</scope>
    <source>
        <strain evidence="6 7">CECT 7682</strain>
    </source>
</reference>
<evidence type="ECO:0000313" key="6">
    <source>
        <dbReference type="EMBL" id="MFB9211208.1"/>
    </source>
</evidence>